<reference evidence="2" key="2">
    <citation type="submission" date="2022-07" db="EMBL/GenBank/DDBJ databases">
        <authorList>
            <person name="Goncalves M.F.M."/>
            <person name="Hilario S."/>
            <person name="Van De Peer Y."/>
            <person name="Esteves A.C."/>
            <person name="Alves A."/>
        </authorList>
    </citation>
    <scope>NUCLEOTIDE SEQUENCE</scope>
    <source>
        <strain evidence="2">MUM 19.33</strain>
    </source>
</reference>
<dbReference type="AlphaFoldDB" id="A0A9Q0BC74"/>
<dbReference type="PRINTS" id="PR00929">
    <property type="entry name" value="ATHOOK"/>
</dbReference>
<comment type="caution">
    <text evidence="2">The sequence shown here is derived from an EMBL/GenBank/DDBJ whole genome shotgun (WGS) entry which is preliminary data.</text>
</comment>
<gene>
    <name evidence="2" type="ORF">J7T54_001000</name>
</gene>
<protein>
    <submittedName>
        <fullName evidence="2">Mucin-5B</fullName>
    </submittedName>
</protein>
<dbReference type="InterPro" id="IPR017956">
    <property type="entry name" value="AT_hook_DNA-bd_motif"/>
</dbReference>
<dbReference type="GO" id="GO:0003677">
    <property type="term" value="F:DNA binding"/>
    <property type="evidence" value="ECO:0007669"/>
    <property type="project" value="InterPro"/>
</dbReference>
<evidence type="ECO:0000313" key="2">
    <source>
        <dbReference type="EMBL" id="KAI6779270.1"/>
    </source>
</evidence>
<evidence type="ECO:0000313" key="3">
    <source>
        <dbReference type="Proteomes" id="UP001055219"/>
    </source>
</evidence>
<dbReference type="SMART" id="SM00384">
    <property type="entry name" value="AT_hook"/>
    <property type="match status" value="6"/>
</dbReference>
<feature type="compositionally biased region" description="Low complexity" evidence="1">
    <location>
        <begin position="92"/>
        <end position="105"/>
    </location>
</feature>
<keyword evidence="3" id="KW-1185">Reference proteome</keyword>
<dbReference type="GeneID" id="75827519"/>
<feature type="compositionally biased region" description="Polar residues" evidence="1">
    <location>
        <begin position="112"/>
        <end position="123"/>
    </location>
</feature>
<sequence length="820" mass="84946">MDSDLFDNVNPVHMSAESSSNDDFLQGAQGSPFRPFMENIYPGDGMNQDDTMSGAMPPSTATATQQPTMSGALPDDASQAPAQDKDVARDLSPSIAMPSAPAPASEPVRETIATTDDTPSIDTTHAPPSPAGHATANSTTTVEDDSPFDEAAPTAVAGGREASINLGDDQSCVRTQESTEITETEINGQSVVVESHTEVIEETHKEEKTASAPPEPMSIEKHVETVVETPVPAADIDPETRGALRMDTVWDVAGSPPADTIELEIPEPPSPDSGSDAPIPAGTPQQQHQEPILGSMSVPPKRGAAGTSTDSGAKRRRRTAADMLADASSAFVSSDYSDRKKRSAPIQSSNAMTATPVETPGRKTKPAAVPRVATLKTPKAKPTARKSMAAGKTASPAVKVRTPHSAPGKVATKLPKSAGKTPVSAKRPVPTITDETPKRRGRPPKAPDSATAARTPVKTPAKVSLKAPATEPARRGRPISAGKRTSPLKKRHSLSARLSAPKVTKADAKSTPKAKGATTPKSGAKAEAVPAEPPKRRGRPPKTAPDSADVAKKASSAKSEETASKPARGRKAKVETEAVKPTRGKAPAPAPKPTRGRAAKGAEPATPAPAAKRPGRSAKAEAKASMAAMTTTAAKKPRAAPKASETVADAPKRRGRPPKATTAAAVAPPASKKRGRSTDAKEDVVEPEPKKQKTTRQTKASSASKPAPEPKPEPVKKNKGGRPPKKTPSTATKREPATQKTQAQDPVKPGRGRPKQTQPAAPEPAEPTRGRGRAGMGDVAPVNEKPAAKAAKNSVASGRVTKSKPAPKGAAATRSLRSRA</sequence>
<feature type="compositionally biased region" description="Basic and acidic residues" evidence="1">
    <location>
        <begin position="676"/>
        <end position="691"/>
    </location>
</feature>
<dbReference type="RefSeq" id="XP_051360126.1">
    <property type="nucleotide sequence ID" value="XM_051508784.1"/>
</dbReference>
<dbReference type="EMBL" id="JAGIXG020000049">
    <property type="protein sequence ID" value="KAI6779270.1"/>
    <property type="molecule type" value="Genomic_DNA"/>
</dbReference>
<organism evidence="2 3">
    <name type="scientific">Emericellopsis cladophorae</name>
    <dbReference type="NCBI Taxonomy" id="2686198"/>
    <lineage>
        <taxon>Eukaryota</taxon>
        <taxon>Fungi</taxon>
        <taxon>Dikarya</taxon>
        <taxon>Ascomycota</taxon>
        <taxon>Pezizomycotina</taxon>
        <taxon>Sordariomycetes</taxon>
        <taxon>Hypocreomycetidae</taxon>
        <taxon>Hypocreales</taxon>
        <taxon>Bionectriaceae</taxon>
        <taxon>Emericellopsis</taxon>
    </lineage>
</organism>
<feature type="region of interest" description="Disordered" evidence="1">
    <location>
        <begin position="1"/>
        <end position="175"/>
    </location>
</feature>
<accession>A0A9Q0BC74</accession>
<feature type="compositionally biased region" description="Low complexity" evidence="1">
    <location>
        <begin position="55"/>
        <end position="70"/>
    </location>
</feature>
<dbReference type="Proteomes" id="UP001055219">
    <property type="component" value="Unassembled WGS sequence"/>
</dbReference>
<name>A0A9Q0BC74_9HYPO</name>
<feature type="compositionally biased region" description="Low complexity" evidence="1">
    <location>
        <begin position="544"/>
        <end position="557"/>
    </location>
</feature>
<reference evidence="2" key="1">
    <citation type="journal article" date="2021" name="J Fungi (Basel)">
        <title>Genomic and Metabolomic Analyses of the Marine Fungus Emericellopsis cladophorae: Insights into Saltwater Adaptability Mechanisms and Its Biosynthetic Potential.</title>
        <authorList>
            <person name="Goncalves M.F.M."/>
            <person name="Hilario S."/>
            <person name="Van de Peer Y."/>
            <person name="Esteves A.C."/>
            <person name="Alves A."/>
        </authorList>
    </citation>
    <scope>NUCLEOTIDE SEQUENCE</scope>
    <source>
        <strain evidence="2">MUM 19.33</strain>
    </source>
</reference>
<feature type="compositionally biased region" description="Low complexity" evidence="1">
    <location>
        <begin position="623"/>
        <end position="645"/>
    </location>
</feature>
<proteinExistence type="predicted"/>
<feature type="compositionally biased region" description="Low complexity" evidence="1">
    <location>
        <begin position="658"/>
        <end position="670"/>
    </location>
</feature>
<evidence type="ECO:0000256" key="1">
    <source>
        <dbReference type="SAM" id="MobiDB-lite"/>
    </source>
</evidence>
<feature type="region of interest" description="Disordered" evidence="1">
    <location>
        <begin position="252"/>
        <end position="820"/>
    </location>
</feature>